<keyword evidence="3" id="KW-1185">Reference proteome</keyword>
<dbReference type="Proteomes" id="UP001180481">
    <property type="component" value="Chromosome"/>
</dbReference>
<proteinExistence type="predicted"/>
<dbReference type="InterPro" id="IPR001763">
    <property type="entry name" value="Rhodanese-like_dom"/>
</dbReference>
<sequence>MDVNQKEWWSSYLATEDAVIVDVRTEEECANGTIPGSINLDIYKGQGFIYMLEELNPSKTYFVYCHAGGRSAQACGIMRQLGFEKVYNLVGGISQWEGPVE</sequence>
<dbReference type="Gene3D" id="3.40.250.10">
    <property type="entry name" value="Rhodanese-like domain"/>
    <property type="match status" value="1"/>
</dbReference>
<dbReference type="PROSITE" id="PS50206">
    <property type="entry name" value="RHODANESE_3"/>
    <property type="match status" value="1"/>
</dbReference>
<dbReference type="PANTHER" id="PTHR43031">
    <property type="entry name" value="FAD-DEPENDENT OXIDOREDUCTASE"/>
    <property type="match status" value="1"/>
</dbReference>
<protein>
    <submittedName>
        <fullName evidence="2">Rhodanese-like domain-containing protein</fullName>
    </submittedName>
</protein>
<reference evidence="2" key="1">
    <citation type="submission" date="2023-09" db="EMBL/GenBank/DDBJ databases">
        <title>Flavobacterium sp. 20NA77.7 isolated from freshwater.</title>
        <authorList>
            <person name="Le V."/>
            <person name="Ko S.-R."/>
            <person name="Ahn C.-Y."/>
            <person name="Oh H.-M."/>
        </authorList>
    </citation>
    <scope>NUCLEOTIDE SEQUENCE</scope>
    <source>
        <strain evidence="2">20NA77.7</strain>
    </source>
</reference>
<dbReference type="EMBL" id="CP133721">
    <property type="protein sequence ID" value="WMW78655.1"/>
    <property type="molecule type" value="Genomic_DNA"/>
</dbReference>
<dbReference type="InterPro" id="IPR050229">
    <property type="entry name" value="GlpE_sulfurtransferase"/>
</dbReference>
<accession>A0ABY9REC3</accession>
<gene>
    <name evidence="2" type="ORF">RF683_04225</name>
</gene>
<organism evidence="2 3">
    <name type="scientific">Flavobacterium nakdongensis</name>
    <dbReference type="NCBI Taxonomy" id="3073563"/>
    <lineage>
        <taxon>Bacteria</taxon>
        <taxon>Pseudomonadati</taxon>
        <taxon>Bacteroidota</taxon>
        <taxon>Flavobacteriia</taxon>
        <taxon>Flavobacteriales</taxon>
        <taxon>Flavobacteriaceae</taxon>
        <taxon>Flavobacterium</taxon>
    </lineage>
</organism>
<dbReference type="PANTHER" id="PTHR43031:SF1">
    <property type="entry name" value="PYRIDINE NUCLEOTIDE-DISULPHIDE OXIDOREDUCTASE"/>
    <property type="match status" value="1"/>
</dbReference>
<dbReference type="SMART" id="SM00450">
    <property type="entry name" value="RHOD"/>
    <property type="match status" value="1"/>
</dbReference>
<name>A0ABY9REC3_9FLAO</name>
<dbReference type="Pfam" id="PF00581">
    <property type="entry name" value="Rhodanese"/>
    <property type="match status" value="1"/>
</dbReference>
<dbReference type="RefSeq" id="WP_298657424.1">
    <property type="nucleotide sequence ID" value="NZ_CP133721.1"/>
</dbReference>
<evidence type="ECO:0000313" key="3">
    <source>
        <dbReference type="Proteomes" id="UP001180481"/>
    </source>
</evidence>
<evidence type="ECO:0000259" key="1">
    <source>
        <dbReference type="PROSITE" id="PS50206"/>
    </source>
</evidence>
<dbReference type="InterPro" id="IPR036873">
    <property type="entry name" value="Rhodanese-like_dom_sf"/>
</dbReference>
<evidence type="ECO:0000313" key="2">
    <source>
        <dbReference type="EMBL" id="WMW78655.1"/>
    </source>
</evidence>
<dbReference type="SUPFAM" id="SSF52821">
    <property type="entry name" value="Rhodanese/Cell cycle control phosphatase"/>
    <property type="match status" value="1"/>
</dbReference>
<dbReference type="CDD" id="cd00158">
    <property type="entry name" value="RHOD"/>
    <property type="match status" value="1"/>
</dbReference>
<feature type="domain" description="Rhodanese" evidence="1">
    <location>
        <begin position="14"/>
        <end position="98"/>
    </location>
</feature>